<organism evidence="9 10">
    <name type="scientific">Anditalea andensis</name>
    <dbReference type="NCBI Taxonomy" id="1048983"/>
    <lineage>
        <taxon>Bacteria</taxon>
        <taxon>Pseudomonadati</taxon>
        <taxon>Bacteroidota</taxon>
        <taxon>Cytophagia</taxon>
        <taxon>Cytophagales</taxon>
        <taxon>Cytophagaceae</taxon>
        <taxon>Anditalea</taxon>
    </lineage>
</organism>
<evidence type="ECO:0000313" key="9">
    <source>
        <dbReference type="EMBL" id="KEO75632.1"/>
    </source>
</evidence>
<evidence type="ECO:0000256" key="8">
    <source>
        <dbReference type="SAM" id="Phobius"/>
    </source>
</evidence>
<dbReference type="PANTHER" id="PTHR43817:SF1">
    <property type="entry name" value="HYDROLASE, FAMILY 43, PUTATIVE (AFU_ORTHOLOGUE AFUA_3G01660)-RELATED"/>
    <property type="match status" value="1"/>
</dbReference>
<sequence>MGHIFFYQKKVAINELPVYNKNEINMIRDIKKGSFLDRSLNGTRTLIFFVLCFFYFLSGLAQSATFTNPLRDGADPWVFEKDGTYYYCAASENGIAVSRSDKLTDQGVMVKVWETPDEGWNQFNVWAPELHYIGGHWYIYYTAGAKKGSPFIYQRSGVLKSTTDHPFGPYEDKGMLYTGDNIKDKNTVKWAIDLTPFEHNGKLYAVWSGWEENRETDKTAKHLYMAEMSDPMTICSNRVRISSPEEAWETGGDLDLIEGPQILKHREKTFIIYSTRESWLKEYRLGQLWLENPSSDPMLPENWIKSGPVFQGSAQVYGVGHCSFAKSPDGTEDWILYHSKKSTKPGWNRDIRLQRFHWNEDGSPDFGTPVDPNEPLIIPSGEALL</sequence>
<evidence type="ECO:0000256" key="6">
    <source>
        <dbReference type="PIRSR" id="PIRSR606710-2"/>
    </source>
</evidence>
<gene>
    <name evidence="9" type="ORF">EL17_23690</name>
</gene>
<feature type="transmembrane region" description="Helical" evidence="8">
    <location>
        <begin position="46"/>
        <end position="66"/>
    </location>
</feature>
<accession>A0A074LP13</accession>
<feature type="active site" description="Proton donor" evidence="5">
    <location>
        <position position="258"/>
    </location>
</feature>
<dbReference type="AlphaFoldDB" id="A0A074LP13"/>
<dbReference type="CDD" id="cd18820">
    <property type="entry name" value="GH43_LbAraf43-like"/>
    <property type="match status" value="1"/>
</dbReference>
<comment type="similarity">
    <text evidence="1 7">Belongs to the glycosyl hydrolase 43 family.</text>
</comment>
<dbReference type="GO" id="GO:0005975">
    <property type="term" value="P:carbohydrate metabolic process"/>
    <property type="evidence" value="ECO:0007669"/>
    <property type="project" value="InterPro"/>
</dbReference>
<keyword evidence="2" id="KW-0732">Signal</keyword>
<dbReference type="Pfam" id="PF04616">
    <property type="entry name" value="Glyco_hydro_43"/>
    <property type="match status" value="1"/>
</dbReference>
<dbReference type="PANTHER" id="PTHR43817">
    <property type="entry name" value="GLYCOSYL HYDROLASE"/>
    <property type="match status" value="1"/>
</dbReference>
<dbReference type="Proteomes" id="UP000027821">
    <property type="component" value="Unassembled WGS sequence"/>
</dbReference>
<proteinExistence type="inferred from homology"/>
<keyword evidence="4 7" id="KW-0326">Glycosidase</keyword>
<dbReference type="eggNOG" id="COG3940">
    <property type="taxonomic scope" value="Bacteria"/>
</dbReference>
<dbReference type="GO" id="GO:0004553">
    <property type="term" value="F:hydrolase activity, hydrolyzing O-glycosyl compounds"/>
    <property type="evidence" value="ECO:0007669"/>
    <property type="project" value="InterPro"/>
</dbReference>
<evidence type="ECO:0000313" key="10">
    <source>
        <dbReference type="Proteomes" id="UP000027821"/>
    </source>
</evidence>
<keyword evidence="10" id="KW-1185">Reference proteome</keyword>
<dbReference type="Gene3D" id="2.115.10.20">
    <property type="entry name" value="Glycosyl hydrolase domain, family 43"/>
    <property type="match status" value="1"/>
</dbReference>
<feature type="site" description="Important for catalytic activity, responsible for pKa modulation of the active site Glu and correct orientation of both the proton donor and substrate" evidence="6">
    <location>
        <position position="193"/>
    </location>
</feature>
<dbReference type="SUPFAM" id="SSF75005">
    <property type="entry name" value="Arabinanase/levansucrase/invertase"/>
    <property type="match status" value="1"/>
</dbReference>
<reference evidence="9 10" key="1">
    <citation type="submission" date="2014-04" db="EMBL/GenBank/DDBJ databases">
        <title>Characterization and application of a salt tolerant electro-active bacterium.</title>
        <authorList>
            <person name="Yang L."/>
            <person name="Wei S."/>
            <person name="Tay Q.X.M."/>
        </authorList>
    </citation>
    <scope>NUCLEOTIDE SEQUENCE [LARGE SCALE GENOMIC DNA]</scope>
    <source>
        <strain evidence="9 10">LY1</strain>
    </source>
</reference>
<dbReference type="InterPro" id="IPR006710">
    <property type="entry name" value="Glyco_hydro_43"/>
</dbReference>
<dbReference type="EMBL" id="JMIH01000005">
    <property type="protein sequence ID" value="KEO75632.1"/>
    <property type="molecule type" value="Genomic_DNA"/>
</dbReference>
<keyword evidence="8" id="KW-0472">Membrane</keyword>
<dbReference type="InterPro" id="IPR023296">
    <property type="entry name" value="Glyco_hydro_beta-prop_sf"/>
</dbReference>
<evidence type="ECO:0000256" key="3">
    <source>
        <dbReference type="ARBA" id="ARBA00022801"/>
    </source>
</evidence>
<protein>
    <submittedName>
        <fullName evidence="9">Glycoside hydrolase</fullName>
    </submittedName>
</protein>
<evidence type="ECO:0000256" key="4">
    <source>
        <dbReference type="ARBA" id="ARBA00023295"/>
    </source>
</evidence>
<keyword evidence="3 7" id="KW-0378">Hydrolase</keyword>
<dbReference type="STRING" id="1048983.EL17_23690"/>
<feature type="active site" description="Proton acceptor" evidence="5">
    <location>
        <position position="75"/>
    </location>
</feature>
<evidence type="ECO:0000256" key="1">
    <source>
        <dbReference type="ARBA" id="ARBA00009865"/>
    </source>
</evidence>
<evidence type="ECO:0000256" key="7">
    <source>
        <dbReference type="RuleBase" id="RU361187"/>
    </source>
</evidence>
<comment type="caution">
    <text evidence="9">The sequence shown here is derived from an EMBL/GenBank/DDBJ whole genome shotgun (WGS) entry which is preliminary data.</text>
</comment>
<evidence type="ECO:0000256" key="2">
    <source>
        <dbReference type="ARBA" id="ARBA00022729"/>
    </source>
</evidence>
<keyword evidence="8" id="KW-1133">Transmembrane helix</keyword>
<evidence type="ECO:0000256" key="5">
    <source>
        <dbReference type="PIRSR" id="PIRSR606710-1"/>
    </source>
</evidence>
<keyword evidence="8" id="KW-0812">Transmembrane</keyword>
<name>A0A074LP13_9BACT</name>